<keyword evidence="1" id="KW-0472">Membrane</keyword>
<evidence type="ECO:0000313" key="4">
    <source>
        <dbReference type="Proteomes" id="UP001149821"/>
    </source>
</evidence>
<dbReference type="PANTHER" id="PTHR23028:SF53">
    <property type="entry name" value="ACYL_TRANSF_3 DOMAIN-CONTAINING PROTEIN"/>
    <property type="match status" value="1"/>
</dbReference>
<dbReference type="Proteomes" id="UP001149821">
    <property type="component" value="Unassembled WGS sequence"/>
</dbReference>
<evidence type="ECO:0000256" key="1">
    <source>
        <dbReference type="SAM" id="Phobius"/>
    </source>
</evidence>
<dbReference type="InterPro" id="IPR002656">
    <property type="entry name" value="Acyl_transf_3_dom"/>
</dbReference>
<feature type="transmembrane region" description="Helical" evidence="1">
    <location>
        <begin position="190"/>
        <end position="207"/>
    </location>
</feature>
<dbReference type="InterPro" id="IPR050879">
    <property type="entry name" value="Acyltransferase_3"/>
</dbReference>
<feature type="transmembrane region" description="Helical" evidence="1">
    <location>
        <begin position="161"/>
        <end position="183"/>
    </location>
</feature>
<keyword evidence="1" id="KW-1133">Transmembrane helix</keyword>
<protein>
    <submittedName>
        <fullName evidence="3">Acyltransferase</fullName>
    </submittedName>
</protein>
<feature type="transmembrane region" description="Helical" evidence="1">
    <location>
        <begin position="245"/>
        <end position="263"/>
    </location>
</feature>
<evidence type="ECO:0000259" key="2">
    <source>
        <dbReference type="Pfam" id="PF01757"/>
    </source>
</evidence>
<gene>
    <name evidence="3" type="ORF">LRP49_05605</name>
</gene>
<proteinExistence type="predicted"/>
<feature type="transmembrane region" description="Helical" evidence="1">
    <location>
        <begin position="7"/>
        <end position="26"/>
    </location>
</feature>
<feature type="domain" description="Acyltransferase 3" evidence="2">
    <location>
        <begin position="11"/>
        <end position="362"/>
    </location>
</feature>
<dbReference type="EMBL" id="JAJUBB010000003">
    <property type="protein sequence ID" value="MDD1780675.1"/>
    <property type="molecule type" value="Genomic_DNA"/>
</dbReference>
<keyword evidence="1" id="KW-0812">Transmembrane</keyword>
<keyword evidence="3" id="KW-0012">Acyltransferase</keyword>
<feature type="transmembrane region" description="Helical" evidence="1">
    <location>
        <begin position="46"/>
        <end position="65"/>
    </location>
</feature>
<feature type="transmembrane region" description="Helical" evidence="1">
    <location>
        <begin position="347"/>
        <end position="372"/>
    </location>
</feature>
<dbReference type="Pfam" id="PF01757">
    <property type="entry name" value="Acyl_transf_3"/>
    <property type="match status" value="1"/>
</dbReference>
<feature type="transmembrane region" description="Helical" evidence="1">
    <location>
        <begin position="219"/>
        <end position="238"/>
    </location>
</feature>
<feature type="transmembrane region" description="Helical" evidence="1">
    <location>
        <begin position="269"/>
        <end position="287"/>
    </location>
</feature>
<reference evidence="3" key="1">
    <citation type="submission" date="2021-12" db="EMBL/GenBank/DDBJ databases">
        <title>Enterovibrio ZSDZ35 sp. nov. and Enterovibrio ZSDZ42 sp. nov., isolated from coastal seawater in Qingdao.</title>
        <authorList>
            <person name="Zhang P."/>
        </authorList>
    </citation>
    <scope>NUCLEOTIDE SEQUENCE</scope>
    <source>
        <strain evidence="3">ZSDZ35</strain>
    </source>
</reference>
<evidence type="ECO:0000313" key="3">
    <source>
        <dbReference type="EMBL" id="MDD1780675.1"/>
    </source>
</evidence>
<sequence length="397" mass="45459">MRQELPLLTPIRGFAALFVAYFHARLVLFPQFRDEIASHTLFLEVGFIWVDLFFILSGFVMMHVYRDSFTSGLSFKAWRQFMWLRFSRIYPLFLVTIAVLVLWETFKYFNGILFYGGPLLEYWGLSGIPAFQGPYNVPQTLMSNLFLLQSLDASSALTWNFPAWSLSVEWLSYMLFPVIVCMVPHGAKRGVWLPILMLFLLYSMATTHGTIDLTSGPQALFRALCGFTLGMWLSMVNLPTLVKRLANNDVVMFSIVAAMIYLLHAGASIQQGVMVYALFGLLVLFGANQEKRRSLFLAIFDNRATRFLGDISYSLYLWHAVVLLVGVEVVNYLAPEFLSWWYEQTTGYYLALSMVLFTAFLIALSTLTYRFIERPALKALRRVGKNKHVELDSNQVS</sequence>
<name>A0ABT5QJM1_9GAMM</name>
<feature type="transmembrane region" description="Helical" evidence="1">
    <location>
        <begin position="307"/>
        <end position="327"/>
    </location>
</feature>
<dbReference type="GO" id="GO:0016746">
    <property type="term" value="F:acyltransferase activity"/>
    <property type="evidence" value="ECO:0007669"/>
    <property type="project" value="UniProtKB-KW"/>
</dbReference>
<feature type="transmembrane region" description="Helical" evidence="1">
    <location>
        <begin position="86"/>
        <end position="103"/>
    </location>
</feature>
<dbReference type="RefSeq" id="WP_274140811.1">
    <property type="nucleotide sequence ID" value="NZ_JAJUBB010000003.1"/>
</dbReference>
<keyword evidence="4" id="KW-1185">Reference proteome</keyword>
<accession>A0ABT5QJM1</accession>
<keyword evidence="3" id="KW-0808">Transferase</keyword>
<organism evidence="3 4">
    <name type="scientific">Enterovibrio qingdaonensis</name>
    <dbReference type="NCBI Taxonomy" id="2899818"/>
    <lineage>
        <taxon>Bacteria</taxon>
        <taxon>Pseudomonadati</taxon>
        <taxon>Pseudomonadota</taxon>
        <taxon>Gammaproteobacteria</taxon>
        <taxon>Vibrionales</taxon>
        <taxon>Vibrionaceae</taxon>
        <taxon>Enterovibrio</taxon>
    </lineage>
</organism>
<comment type="caution">
    <text evidence="3">The sequence shown here is derived from an EMBL/GenBank/DDBJ whole genome shotgun (WGS) entry which is preliminary data.</text>
</comment>
<dbReference type="PANTHER" id="PTHR23028">
    <property type="entry name" value="ACETYLTRANSFERASE"/>
    <property type="match status" value="1"/>
</dbReference>